<name>A0ACC3DVI8_9PEZI</name>
<organism evidence="1 2">
    <name type="scientific">Coniosporium uncinatum</name>
    <dbReference type="NCBI Taxonomy" id="93489"/>
    <lineage>
        <taxon>Eukaryota</taxon>
        <taxon>Fungi</taxon>
        <taxon>Dikarya</taxon>
        <taxon>Ascomycota</taxon>
        <taxon>Pezizomycotina</taxon>
        <taxon>Dothideomycetes</taxon>
        <taxon>Dothideomycetes incertae sedis</taxon>
        <taxon>Coniosporium</taxon>
    </lineage>
</organism>
<evidence type="ECO:0000313" key="2">
    <source>
        <dbReference type="Proteomes" id="UP001186974"/>
    </source>
</evidence>
<proteinExistence type="predicted"/>
<protein>
    <submittedName>
        <fullName evidence="1">Uncharacterized protein</fullName>
    </submittedName>
</protein>
<evidence type="ECO:0000313" key="1">
    <source>
        <dbReference type="EMBL" id="KAK3080709.1"/>
    </source>
</evidence>
<accession>A0ACC3DVI8</accession>
<reference evidence="1" key="1">
    <citation type="submission" date="2024-09" db="EMBL/GenBank/DDBJ databases">
        <title>Black Yeasts Isolated from many extreme environments.</title>
        <authorList>
            <person name="Coleine C."/>
            <person name="Stajich J.E."/>
            <person name="Selbmann L."/>
        </authorList>
    </citation>
    <scope>NUCLEOTIDE SEQUENCE</scope>
    <source>
        <strain evidence="1">CCFEE 5737</strain>
    </source>
</reference>
<keyword evidence="2" id="KW-1185">Reference proteome</keyword>
<sequence>MPVKLIRVQDPSLAVPMYSINRRAFVNDGLQEALFPSSLFDPSDPDEQHRFRIGMLKDRLAAPKAWSTAAVDDDIKDEDGGVKMLGYAAWYEPESSAAENGQPRQDEEEQGWVKDGEGGLRGDGEKFPRCMDVNVYQELDRMVDESKRMLLDLRSLAVDPDHSGRGLATQLVQWGLDRAKEDNVPAYLESSPAALSLYKRLGFVVVKDLPPLNNGHVLTAMLIDPKEKK</sequence>
<dbReference type="EMBL" id="JAWDJW010000435">
    <property type="protein sequence ID" value="KAK3080709.1"/>
    <property type="molecule type" value="Genomic_DNA"/>
</dbReference>
<dbReference type="Proteomes" id="UP001186974">
    <property type="component" value="Unassembled WGS sequence"/>
</dbReference>
<gene>
    <name evidence="1" type="ORF">LTS18_013875</name>
</gene>
<comment type="caution">
    <text evidence="1">The sequence shown here is derived from an EMBL/GenBank/DDBJ whole genome shotgun (WGS) entry which is preliminary data.</text>
</comment>